<evidence type="ECO:0000256" key="1">
    <source>
        <dbReference type="SAM" id="MobiDB-lite"/>
    </source>
</evidence>
<gene>
    <name evidence="2" type="ORF">PAL_GLEAN10003622</name>
</gene>
<organism evidence="2 3">
    <name type="scientific">Pteropus alecto</name>
    <name type="common">Black flying fox</name>
    <dbReference type="NCBI Taxonomy" id="9402"/>
    <lineage>
        <taxon>Eukaryota</taxon>
        <taxon>Metazoa</taxon>
        <taxon>Chordata</taxon>
        <taxon>Craniata</taxon>
        <taxon>Vertebrata</taxon>
        <taxon>Euteleostomi</taxon>
        <taxon>Mammalia</taxon>
        <taxon>Eutheria</taxon>
        <taxon>Laurasiatheria</taxon>
        <taxon>Chiroptera</taxon>
        <taxon>Yinpterochiroptera</taxon>
        <taxon>Pteropodoidea</taxon>
        <taxon>Pteropodidae</taxon>
        <taxon>Pteropodinae</taxon>
        <taxon>Pteropus</taxon>
    </lineage>
</organism>
<dbReference type="InParanoid" id="L5L702"/>
<evidence type="ECO:0000313" key="2">
    <source>
        <dbReference type="EMBL" id="ELK19046.1"/>
    </source>
</evidence>
<sequence length="109" mass="11226">MWGRLAQRSACAGASFLTGRGLQGDVSGRTVDSSCLLAPGAGQAEVETRPRVTGVPAVGTAGTCVPLGSPLLCAASHGRVFVGPKEGGKRRQQKQRGESKKRKPAAGRR</sequence>
<dbReference type="EMBL" id="KB030273">
    <property type="protein sequence ID" value="ELK19046.1"/>
    <property type="molecule type" value="Genomic_DNA"/>
</dbReference>
<dbReference type="AlphaFoldDB" id="L5L702"/>
<feature type="compositionally biased region" description="Basic residues" evidence="1">
    <location>
        <begin position="88"/>
        <end position="109"/>
    </location>
</feature>
<name>L5L702_PTEAL</name>
<keyword evidence="3" id="KW-1185">Reference proteome</keyword>
<feature type="region of interest" description="Disordered" evidence="1">
    <location>
        <begin position="81"/>
        <end position="109"/>
    </location>
</feature>
<evidence type="ECO:0000313" key="3">
    <source>
        <dbReference type="Proteomes" id="UP000010552"/>
    </source>
</evidence>
<dbReference type="Proteomes" id="UP000010552">
    <property type="component" value="Unassembled WGS sequence"/>
</dbReference>
<accession>L5L702</accession>
<proteinExistence type="predicted"/>
<reference evidence="3" key="1">
    <citation type="journal article" date="2013" name="Science">
        <title>Comparative analysis of bat genomes provides insight into the evolution of flight and immunity.</title>
        <authorList>
            <person name="Zhang G."/>
            <person name="Cowled C."/>
            <person name="Shi Z."/>
            <person name="Huang Z."/>
            <person name="Bishop-Lilly K.A."/>
            <person name="Fang X."/>
            <person name="Wynne J.W."/>
            <person name="Xiong Z."/>
            <person name="Baker M.L."/>
            <person name="Zhao W."/>
            <person name="Tachedjian M."/>
            <person name="Zhu Y."/>
            <person name="Zhou P."/>
            <person name="Jiang X."/>
            <person name="Ng J."/>
            <person name="Yang L."/>
            <person name="Wu L."/>
            <person name="Xiao J."/>
            <person name="Feng Y."/>
            <person name="Chen Y."/>
            <person name="Sun X."/>
            <person name="Zhang Y."/>
            <person name="Marsh G.A."/>
            <person name="Crameri G."/>
            <person name="Broder C.C."/>
            <person name="Frey K.G."/>
            <person name="Wang L.F."/>
            <person name="Wang J."/>
        </authorList>
    </citation>
    <scope>NUCLEOTIDE SEQUENCE [LARGE SCALE GENOMIC DNA]</scope>
</reference>
<protein>
    <submittedName>
        <fullName evidence="2">Uncharacterized protein</fullName>
    </submittedName>
</protein>